<sequence>MEKLYLNEAIKDTQVIEVIRNQLPEAASGKKGLQSSFCYSYNQAIVIPNGTEKSYYKIIDSIQISHAICIEIMGKAGENTCAKIYNILNSTAKGIIAKCTEIEPSDTILLYIDDAGSLYVYRGGPFVSMLRIVTTTDSSLKLKLETYNGEVKQFTLVG</sequence>
<dbReference type="Proteomes" id="UP000070319">
    <property type="component" value="Unassembled WGS sequence"/>
</dbReference>
<proteinExistence type="predicted"/>
<dbReference type="RefSeq" id="WP_061438065.1">
    <property type="nucleotide sequence ID" value="NZ_KQ968739.1"/>
</dbReference>
<reference evidence="1 2" key="1">
    <citation type="submission" date="2016-02" db="EMBL/GenBank/DDBJ databases">
        <authorList>
            <person name="Wen L."/>
            <person name="He K."/>
            <person name="Yang H."/>
        </authorList>
    </citation>
    <scope>NUCLEOTIDE SEQUENCE [LARGE SCALE GENOMIC DNA]</scope>
    <source>
        <strain evidence="1 2">KLE1704</strain>
    </source>
</reference>
<dbReference type="AlphaFoldDB" id="A0A139KRJ8"/>
<organism evidence="1">
    <name type="scientific">Bacteroides intestinalis</name>
    <dbReference type="NCBI Taxonomy" id="329854"/>
    <lineage>
        <taxon>Bacteria</taxon>
        <taxon>Pseudomonadati</taxon>
        <taxon>Bacteroidota</taxon>
        <taxon>Bacteroidia</taxon>
        <taxon>Bacteroidales</taxon>
        <taxon>Bacteroidaceae</taxon>
        <taxon>Bacteroides</taxon>
    </lineage>
</organism>
<evidence type="ECO:0000313" key="1">
    <source>
        <dbReference type="EMBL" id="KXT41824.1"/>
    </source>
</evidence>
<accession>A0A139KRJ8</accession>
<dbReference type="EMBL" id="LTDF01000169">
    <property type="protein sequence ID" value="KXT41824.1"/>
    <property type="molecule type" value="Genomic_DNA"/>
</dbReference>
<comment type="caution">
    <text evidence="1">The sequence shown here is derived from an EMBL/GenBank/DDBJ whole genome shotgun (WGS) entry which is preliminary data.</text>
</comment>
<dbReference type="PATRIC" id="fig|329854.7.peg.4927"/>
<protein>
    <submittedName>
        <fullName evidence="1">Uncharacterized protein</fullName>
    </submittedName>
</protein>
<gene>
    <name evidence="1" type="ORF">HMPREF2531_04855</name>
</gene>
<name>A0A139KRJ8_9BACE</name>
<evidence type="ECO:0000313" key="2">
    <source>
        <dbReference type="Proteomes" id="UP000070319"/>
    </source>
</evidence>